<accession>A0A8W8HRM1</accession>
<sequence length="172" mass="19423">MLARTIDSFDKRVALRLMNLPGQIQTIYKITVVGVTSPVTDVPESDQVKVVNCIVAGKEGENIPGHLNELYKEATTDLTEEHKTKGVREDEDWGKDLGELKFDEVEVGRTFRKRTTPRLSGIKRKAVEEPVLSEGKGKEPQEETEVCETTYQEEPLKKRVIAFVVRLLGEKK</sequence>
<evidence type="ECO:0000313" key="2">
    <source>
        <dbReference type="Proteomes" id="UP000005408"/>
    </source>
</evidence>
<protein>
    <submittedName>
        <fullName evidence="1">Uncharacterized protein</fullName>
    </submittedName>
</protein>
<evidence type="ECO:0000313" key="1">
    <source>
        <dbReference type="EnsemblMetazoa" id="G10739.1:cds"/>
    </source>
</evidence>
<name>A0A8W8HRM1_MAGGI</name>
<organism evidence="1 2">
    <name type="scientific">Magallana gigas</name>
    <name type="common">Pacific oyster</name>
    <name type="synonym">Crassostrea gigas</name>
    <dbReference type="NCBI Taxonomy" id="29159"/>
    <lineage>
        <taxon>Eukaryota</taxon>
        <taxon>Metazoa</taxon>
        <taxon>Spiralia</taxon>
        <taxon>Lophotrochozoa</taxon>
        <taxon>Mollusca</taxon>
        <taxon>Bivalvia</taxon>
        <taxon>Autobranchia</taxon>
        <taxon>Pteriomorphia</taxon>
        <taxon>Ostreida</taxon>
        <taxon>Ostreoidea</taxon>
        <taxon>Ostreidae</taxon>
        <taxon>Magallana</taxon>
    </lineage>
</organism>
<dbReference type="Proteomes" id="UP000005408">
    <property type="component" value="Unassembled WGS sequence"/>
</dbReference>
<dbReference type="AlphaFoldDB" id="A0A8W8HRM1"/>
<dbReference type="EnsemblMetazoa" id="G10739.1">
    <property type="protein sequence ID" value="G10739.1:cds"/>
    <property type="gene ID" value="G10739"/>
</dbReference>
<reference evidence="1" key="1">
    <citation type="submission" date="2022-08" db="UniProtKB">
        <authorList>
            <consortium name="EnsemblMetazoa"/>
        </authorList>
    </citation>
    <scope>IDENTIFICATION</scope>
    <source>
        <strain evidence="1">05x7-T-G4-1.051#20</strain>
    </source>
</reference>
<proteinExistence type="predicted"/>
<keyword evidence="2" id="KW-1185">Reference proteome</keyword>